<dbReference type="FunFam" id="3.30.710.10:FF:000026">
    <property type="entry name" value="E3 ubiquitin ligase complex SCF subunit"/>
    <property type="match status" value="1"/>
</dbReference>
<dbReference type="PIRSF" id="PIRSF028729">
    <property type="entry name" value="E3_ubiquit_lig_SCF_Skp"/>
    <property type="match status" value="1"/>
</dbReference>
<dbReference type="AlphaFoldDB" id="A0A7S1PA11"/>
<dbReference type="CDD" id="cd18322">
    <property type="entry name" value="BTB_POZ_SKP1"/>
    <property type="match status" value="1"/>
</dbReference>
<keyword evidence="2 3" id="KW-0833">Ubl conjugation pathway</keyword>
<dbReference type="Gene3D" id="3.30.710.10">
    <property type="entry name" value="Potassium Channel Kv1.1, Chain A"/>
    <property type="match status" value="1"/>
</dbReference>
<dbReference type="SUPFAM" id="SSF81382">
    <property type="entry name" value="Skp1 dimerisation domain-like"/>
    <property type="match status" value="1"/>
</dbReference>
<dbReference type="InterPro" id="IPR011333">
    <property type="entry name" value="SKP1/BTB/POZ_sf"/>
</dbReference>
<organism evidence="6">
    <name type="scientific">Vitrella brassicaformis</name>
    <dbReference type="NCBI Taxonomy" id="1169539"/>
    <lineage>
        <taxon>Eukaryota</taxon>
        <taxon>Sar</taxon>
        <taxon>Alveolata</taxon>
        <taxon>Colpodellida</taxon>
        <taxon>Vitrellaceae</taxon>
        <taxon>Vitrella</taxon>
    </lineage>
</organism>
<comment type="pathway">
    <text evidence="3">Protein modification; protein ubiquitination.</text>
</comment>
<sequence>MAEDKPKIKLQSQQGDIYEADQQVACMSTLIKNMVEGEDSGSEDAIPLPNVKTAILQRVLQYCEHHKENPPEEIAKPLKSTNLAEVVSEWDAEFVNVEQEVLFELILAANYLDIKPLLDLTCAKVASMIKGKTPEEIRKQFNIVNDFTPEEEAQVREENKWCEDA</sequence>
<dbReference type="InterPro" id="IPR001232">
    <property type="entry name" value="SKP1-like"/>
</dbReference>
<dbReference type="Pfam" id="PF03931">
    <property type="entry name" value="Skp1_POZ"/>
    <property type="match status" value="1"/>
</dbReference>
<proteinExistence type="inferred from homology"/>
<evidence type="ECO:0000256" key="3">
    <source>
        <dbReference type="PIRNR" id="PIRNR028729"/>
    </source>
</evidence>
<evidence type="ECO:0000259" key="4">
    <source>
        <dbReference type="Pfam" id="PF01466"/>
    </source>
</evidence>
<dbReference type="InterPro" id="IPR036296">
    <property type="entry name" value="SKP1-like_dim_sf"/>
</dbReference>
<dbReference type="Pfam" id="PF01466">
    <property type="entry name" value="Skp1"/>
    <property type="match status" value="1"/>
</dbReference>
<evidence type="ECO:0000313" key="6">
    <source>
        <dbReference type="EMBL" id="CAD9068316.1"/>
    </source>
</evidence>
<feature type="domain" description="SKP1 component POZ" evidence="5">
    <location>
        <begin position="6"/>
        <end position="67"/>
    </location>
</feature>
<evidence type="ECO:0000256" key="2">
    <source>
        <dbReference type="ARBA" id="ARBA00022786"/>
    </source>
</evidence>
<name>A0A7S1PA11_9ALVE</name>
<reference evidence="6" key="1">
    <citation type="submission" date="2021-01" db="EMBL/GenBank/DDBJ databases">
        <authorList>
            <person name="Corre E."/>
            <person name="Pelletier E."/>
            <person name="Niang G."/>
            <person name="Scheremetjew M."/>
            <person name="Finn R."/>
            <person name="Kale V."/>
            <person name="Holt S."/>
            <person name="Cochrane G."/>
            <person name="Meng A."/>
            <person name="Brown T."/>
            <person name="Cohen L."/>
        </authorList>
    </citation>
    <scope>NUCLEOTIDE SEQUENCE</scope>
    <source>
        <strain evidence="6">CCMP3346</strain>
    </source>
</reference>
<feature type="domain" description="SKP1 component dimerisation" evidence="4">
    <location>
        <begin position="115"/>
        <end position="162"/>
    </location>
</feature>
<dbReference type="GO" id="GO:0006511">
    <property type="term" value="P:ubiquitin-dependent protein catabolic process"/>
    <property type="evidence" value="ECO:0007669"/>
    <property type="project" value="InterPro"/>
</dbReference>
<accession>A0A7S1PA11</accession>
<comment type="similarity">
    <text evidence="1 3">Belongs to the SKP1 family.</text>
</comment>
<dbReference type="UniPathway" id="UPA00143"/>
<dbReference type="SMART" id="SM00512">
    <property type="entry name" value="Skp1"/>
    <property type="match status" value="1"/>
</dbReference>
<dbReference type="PANTHER" id="PTHR11165">
    <property type="entry name" value="SKP1"/>
    <property type="match status" value="1"/>
</dbReference>
<protein>
    <submittedName>
        <fullName evidence="6">Uncharacterized protein</fullName>
    </submittedName>
</protein>
<dbReference type="InterPro" id="IPR016897">
    <property type="entry name" value="SKP1"/>
</dbReference>
<evidence type="ECO:0000259" key="5">
    <source>
        <dbReference type="Pfam" id="PF03931"/>
    </source>
</evidence>
<dbReference type="GO" id="GO:0016567">
    <property type="term" value="P:protein ubiquitination"/>
    <property type="evidence" value="ECO:0007669"/>
    <property type="project" value="UniProtKB-UniPathway"/>
</dbReference>
<gene>
    <name evidence="6" type="ORF">VBRA1451_LOCUS23390</name>
</gene>
<evidence type="ECO:0000256" key="1">
    <source>
        <dbReference type="ARBA" id="ARBA00009993"/>
    </source>
</evidence>
<dbReference type="InterPro" id="IPR016073">
    <property type="entry name" value="Skp1_comp_POZ"/>
</dbReference>
<dbReference type="EMBL" id="HBGB01039746">
    <property type="protein sequence ID" value="CAD9068316.1"/>
    <property type="molecule type" value="Transcribed_RNA"/>
</dbReference>
<dbReference type="InterPro" id="IPR016072">
    <property type="entry name" value="Skp1_comp_dimer"/>
</dbReference>
<dbReference type="SUPFAM" id="SSF54695">
    <property type="entry name" value="POZ domain"/>
    <property type="match status" value="1"/>
</dbReference>